<dbReference type="InterPro" id="IPR012337">
    <property type="entry name" value="RNaseH-like_sf"/>
</dbReference>
<dbReference type="PROSITE" id="PS50994">
    <property type="entry name" value="INTEGRASE"/>
    <property type="match status" value="1"/>
</dbReference>
<dbReference type="PANTHER" id="PTHR47515:SF1">
    <property type="entry name" value="BLR2054 PROTEIN"/>
    <property type="match status" value="1"/>
</dbReference>
<reference evidence="2 3" key="2">
    <citation type="submission" date="2015-10" db="EMBL/GenBank/DDBJ databases">
        <title>Draft Genome Sequence of Prosthecomicrobium hirschii ATCC 27832.</title>
        <authorList>
            <person name="Daniel J."/>
            <person name="Givan S.A."/>
            <person name="Brun Y.V."/>
            <person name="Brown P.J."/>
        </authorList>
    </citation>
    <scope>NUCLEOTIDE SEQUENCE [LARGE SCALE GENOMIC DNA]</scope>
    <source>
        <strain evidence="2 3">16</strain>
    </source>
</reference>
<dbReference type="GO" id="GO:0015074">
    <property type="term" value="P:DNA integration"/>
    <property type="evidence" value="ECO:0007669"/>
    <property type="project" value="InterPro"/>
</dbReference>
<dbReference type="SUPFAM" id="SSF53098">
    <property type="entry name" value="Ribonuclease H-like"/>
    <property type="match status" value="1"/>
</dbReference>
<dbReference type="InterPro" id="IPR001584">
    <property type="entry name" value="Integrase_cat-core"/>
</dbReference>
<comment type="caution">
    <text evidence="2">The sequence shown here is derived from an EMBL/GenBank/DDBJ whole genome shotgun (WGS) entry which is preliminary data.</text>
</comment>
<dbReference type="Proteomes" id="UP000048984">
    <property type="component" value="Unassembled WGS sequence"/>
</dbReference>
<name>A0A0P6VWZ6_9HYPH</name>
<evidence type="ECO:0000313" key="3">
    <source>
        <dbReference type="Proteomes" id="UP000048984"/>
    </source>
</evidence>
<gene>
    <name evidence="2" type="ORF">ABB55_14335</name>
</gene>
<dbReference type="InterPro" id="IPR036397">
    <property type="entry name" value="RNaseH_sf"/>
</dbReference>
<feature type="domain" description="Integrase catalytic" evidence="1">
    <location>
        <begin position="1"/>
        <end position="101"/>
    </location>
</feature>
<protein>
    <recommendedName>
        <fullName evidence="1">Integrase catalytic domain-containing protein</fullName>
    </recommendedName>
</protein>
<accession>A0A0P6VWZ6</accession>
<dbReference type="Pfam" id="PF13683">
    <property type="entry name" value="rve_3"/>
    <property type="match status" value="1"/>
</dbReference>
<dbReference type="EMBL" id="LJYW01000001">
    <property type="protein sequence ID" value="KPL55892.1"/>
    <property type="molecule type" value="Genomic_DNA"/>
</dbReference>
<dbReference type="GO" id="GO:0003676">
    <property type="term" value="F:nucleic acid binding"/>
    <property type="evidence" value="ECO:0007669"/>
    <property type="project" value="InterPro"/>
</dbReference>
<evidence type="ECO:0000313" key="2">
    <source>
        <dbReference type="EMBL" id="KPL55892.1"/>
    </source>
</evidence>
<organism evidence="2 3">
    <name type="scientific">Prosthecodimorpha hirschii</name>
    <dbReference type="NCBI Taxonomy" id="665126"/>
    <lineage>
        <taxon>Bacteria</taxon>
        <taxon>Pseudomonadati</taxon>
        <taxon>Pseudomonadota</taxon>
        <taxon>Alphaproteobacteria</taxon>
        <taxon>Hyphomicrobiales</taxon>
        <taxon>Ancalomicrobiaceae</taxon>
        <taxon>Prosthecodimorpha</taxon>
    </lineage>
</organism>
<dbReference type="PANTHER" id="PTHR47515">
    <property type="entry name" value="LOW CALCIUM RESPONSE LOCUS PROTEIN T"/>
    <property type="match status" value="1"/>
</dbReference>
<keyword evidence="3" id="KW-1185">Reference proteome</keyword>
<reference evidence="2 3" key="1">
    <citation type="submission" date="2015-09" db="EMBL/GenBank/DDBJ databases">
        <authorList>
            <person name="Jackson K.R."/>
            <person name="Lunt B.L."/>
            <person name="Fisher J.N.B."/>
            <person name="Gardner A.V."/>
            <person name="Bailey M.E."/>
            <person name="Deus L.M."/>
            <person name="Earl A.S."/>
            <person name="Gibby P.D."/>
            <person name="Hartmann K.A."/>
            <person name="Liu J.E."/>
            <person name="Manci A.M."/>
            <person name="Nielsen D.A."/>
            <person name="Solomon M.B."/>
            <person name="Breakwell D.P."/>
            <person name="Burnett S.H."/>
            <person name="Grose J.H."/>
        </authorList>
    </citation>
    <scope>NUCLEOTIDE SEQUENCE [LARGE SCALE GENOMIC DNA]</scope>
    <source>
        <strain evidence="2 3">16</strain>
    </source>
</reference>
<sequence>MARRGKPVMIVSDNGTEFVSHTVPRFREATRIEWHYIALGKNAFAESLNGRLRNECMNEHVFSSLAEARRIIENWRIDYNTLRPHSSLGGLAPSVFASWPDQCQITAGPNL</sequence>
<dbReference type="AlphaFoldDB" id="A0A0P6VWZ6"/>
<proteinExistence type="predicted"/>
<dbReference type="Gene3D" id="3.30.420.10">
    <property type="entry name" value="Ribonuclease H-like superfamily/Ribonuclease H"/>
    <property type="match status" value="1"/>
</dbReference>
<dbReference type="STRING" id="665126.ABB55_14335"/>
<evidence type="ECO:0000259" key="1">
    <source>
        <dbReference type="PROSITE" id="PS50994"/>
    </source>
</evidence>